<dbReference type="AlphaFoldDB" id="A0A4R3VFU6"/>
<dbReference type="Gene3D" id="3.20.20.140">
    <property type="entry name" value="Metal-dependent hydrolases"/>
    <property type="match status" value="1"/>
</dbReference>
<dbReference type="InterPro" id="IPR057744">
    <property type="entry name" value="OTAase-like"/>
</dbReference>
<name>A0A4R3VFU6_9BURK</name>
<accession>A0A4R3VFU6</accession>
<dbReference type="InterPro" id="IPR032466">
    <property type="entry name" value="Metal_Hydrolase"/>
</dbReference>
<dbReference type="EMBL" id="SMBX01000001">
    <property type="protein sequence ID" value="TCV03121.1"/>
    <property type="molecule type" value="Genomic_DNA"/>
</dbReference>
<feature type="domain" description="Amidohydrolase-related" evidence="1">
    <location>
        <begin position="55"/>
        <end position="405"/>
    </location>
</feature>
<sequence>MQGEYIFKGGRLLVPQKDALVDGCHVHVRGGTIVAVSDQPIQAEGAQAIDLKGKTLMPGLIDGHVHIYMNERNIAALADVNPTYMAAKSTVVLRGMIMRGFTTVRDVAGGDYGMRDAVNAGYVTSPRLFVGGRAISQTGGHGDFRSRANTGYGCACCTGLSLFAAIADGLPDVIKATREELRRGADHIKIMLSGGVASPNDPLESLQYREDEISAIVEEADRWGVYTCAHAYLDDAIERGVRLGVRTIEHGNFVSDATAQLMNEKSAFLVPTLIVYQKNKELGPASGKSEESLRKNDLVLEAGLQALDTCKRNGVQIGYGSDLSMHTQQFQCDGLSLHAQALSNAEVIRSATLVNAAILRQEGKLGEIVPGAIADLLVVDGDPYQGLEIFDAEGSNLHVIMKEGEFVKNLL</sequence>
<proteinExistence type="predicted"/>
<dbReference type="RefSeq" id="WP_132473283.1">
    <property type="nucleotide sequence ID" value="NZ_SMBX01000001.1"/>
</dbReference>
<reference evidence="2 3" key="1">
    <citation type="submission" date="2019-03" db="EMBL/GenBank/DDBJ databases">
        <title>Genomic Encyclopedia of Type Strains, Phase IV (KMG-IV): sequencing the most valuable type-strain genomes for metagenomic binning, comparative biology and taxonomic classification.</title>
        <authorList>
            <person name="Goeker M."/>
        </authorList>
    </citation>
    <scope>NUCLEOTIDE SEQUENCE [LARGE SCALE GENOMIC DNA]</scope>
    <source>
        <strain evidence="2 3">DSM 100048</strain>
    </source>
</reference>
<dbReference type="Pfam" id="PF01979">
    <property type="entry name" value="Amidohydro_1"/>
    <property type="match status" value="1"/>
</dbReference>
<comment type="caution">
    <text evidence="2">The sequence shown here is derived from an EMBL/GenBank/DDBJ whole genome shotgun (WGS) entry which is preliminary data.</text>
</comment>
<dbReference type="PANTHER" id="PTHR43135">
    <property type="entry name" value="ALPHA-D-RIBOSE 1-METHYLPHOSPHONATE 5-TRIPHOSPHATE DIPHOSPHATASE"/>
    <property type="match status" value="1"/>
</dbReference>
<evidence type="ECO:0000313" key="2">
    <source>
        <dbReference type="EMBL" id="TCV03121.1"/>
    </source>
</evidence>
<dbReference type="GO" id="GO:0016810">
    <property type="term" value="F:hydrolase activity, acting on carbon-nitrogen (but not peptide) bonds"/>
    <property type="evidence" value="ECO:0007669"/>
    <property type="project" value="InterPro"/>
</dbReference>
<dbReference type="PANTHER" id="PTHR43135:SF3">
    <property type="entry name" value="ALPHA-D-RIBOSE 1-METHYLPHOSPHONATE 5-TRIPHOSPHATE DIPHOSPHATASE"/>
    <property type="match status" value="1"/>
</dbReference>
<dbReference type="OrthoDB" id="9782972at2"/>
<dbReference type="CDD" id="cd01299">
    <property type="entry name" value="Met_dep_hydrolase_A"/>
    <property type="match status" value="1"/>
</dbReference>
<dbReference type="InterPro" id="IPR006680">
    <property type="entry name" value="Amidohydro-rel"/>
</dbReference>
<gene>
    <name evidence="2" type="ORF">EV686_101584</name>
</gene>
<protein>
    <submittedName>
        <fullName evidence="2">Imidazolonepropionase-like amidohydrolase</fullName>
    </submittedName>
</protein>
<dbReference type="InterPro" id="IPR051781">
    <property type="entry name" value="Metallo-dep_Hydrolase"/>
</dbReference>
<evidence type="ECO:0000313" key="3">
    <source>
        <dbReference type="Proteomes" id="UP000294692"/>
    </source>
</evidence>
<keyword evidence="3" id="KW-1185">Reference proteome</keyword>
<dbReference type="InterPro" id="IPR011059">
    <property type="entry name" value="Metal-dep_hydrolase_composite"/>
</dbReference>
<organism evidence="2 3">
    <name type="scientific">Paracandidimonas soli</name>
    <dbReference type="NCBI Taxonomy" id="1917182"/>
    <lineage>
        <taxon>Bacteria</taxon>
        <taxon>Pseudomonadati</taxon>
        <taxon>Pseudomonadota</taxon>
        <taxon>Betaproteobacteria</taxon>
        <taxon>Burkholderiales</taxon>
        <taxon>Alcaligenaceae</taxon>
        <taxon>Paracandidimonas</taxon>
    </lineage>
</organism>
<dbReference type="SUPFAM" id="SSF51338">
    <property type="entry name" value="Composite domain of metallo-dependent hydrolases"/>
    <property type="match status" value="1"/>
</dbReference>
<dbReference type="SUPFAM" id="SSF51556">
    <property type="entry name" value="Metallo-dependent hydrolases"/>
    <property type="match status" value="1"/>
</dbReference>
<dbReference type="Proteomes" id="UP000294692">
    <property type="component" value="Unassembled WGS sequence"/>
</dbReference>
<dbReference type="Gene3D" id="2.30.40.10">
    <property type="entry name" value="Urease, subunit C, domain 1"/>
    <property type="match status" value="1"/>
</dbReference>
<keyword evidence="2" id="KW-0378">Hydrolase</keyword>
<evidence type="ECO:0000259" key="1">
    <source>
        <dbReference type="Pfam" id="PF01979"/>
    </source>
</evidence>